<protein>
    <submittedName>
        <fullName evidence="6">Peptide chain release factor N(5)-glutamine methyltransferase</fullName>
        <ecNumber evidence="6">2.1.1.297</ecNumber>
    </submittedName>
</protein>
<evidence type="ECO:0000259" key="5">
    <source>
        <dbReference type="Pfam" id="PF17827"/>
    </source>
</evidence>
<dbReference type="InterPro" id="IPR025714">
    <property type="entry name" value="Methyltranfer_dom"/>
</dbReference>
<dbReference type="GO" id="GO:0032259">
    <property type="term" value="P:methylation"/>
    <property type="evidence" value="ECO:0007669"/>
    <property type="project" value="UniProtKB-KW"/>
</dbReference>
<evidence type="ECO:0000256" key="1">
    <source>
        <dbReference type="ARBA" id="ARBA00022603"/>
    </source>
</evidence>
<evidence type="ECO:0000256" key="3">
    <source>
        <dbReference type="ARBA" id="ARBA00022691"/>
    </source>
</evidence>
<dbReference type="CDD" id="cd02440">
    <property type="entry name" value="AdoMet_MTases"/>
    <property type="match status" value="1"/>
</dbReference>
<sequence>MSEIIPDSTKKVLKWIIEYIQIEEPETEIQSLAYMVINRFFKIDKSEIISDRSINLSKNEIKELKRFLDRINNHEPIQYIIGEADFFGRKFEVNPAVLIPRNETEELVNLIIKDYKDKKIKLLDVGTGTGCIPITIVKELKLNKAFAIDFDPRVIKVARQNAQKHNVELEFLMIDALKEPFPVQGLDVIVSNPPYVLYSEKELMKPNVTKYEPGTALYVSDENPLIFYERIAEHALGSLKEDGRLYFEINEKFGDKIKFMLEQKGYKNVAIIADINGKDRIVRASNSLA</sequence>
<evidence type="ECO:0000259" key="4">
    <source>
        <dbReference type="Pfam" id="PF13847"/>
    </source>
</evidence>
<reference evidence="6" key="1">
    <citation type="submission" date="2021-02" db="EMBL/GenBank/DDBJ databases">
        <title>Fulvivirga sp. S481 isolated from sea water.</title>
        <authorList>
            <person name="Bae S.S."/>
            <person name="Baek K."/>
        </authorList>
    </citation>
    <scope>NUCLEOTIDE SEQUENCE</scope>
    <source>
        <strain evidence="6">S481</strain>
    </source>
</reference>
<keyword evidence="3" id="KW-0949">S-adenosyl-L-methionine</keyword>
<dbReference type="InterPro" id="IPR050320">
    <property type="entry name" value="N5-glutamine_MTase"/>
</dbReference>
<dbReference type="EC" id="2.1.1.297" evidence="6"/>
<dbReference type="PANTHER" id="PTHR18895:SF74">
    <property type="entry name" value="MTRF1L RELEASE FACTOR GLUTAMINE METHYLTRANSFERASE"/>
    <property type="match status" value="1"/>
</dbReference>
<dbReference type="Pfam" id="PF17827">
    <property type="entry name" value="PrmC_N"/>
    <property type="match status" value="1"/>
</dbReference>
<dbReference type="KEGG" id="fuv:JR347_04940"/>
<dbReference type="InterPro" id="IPR040758">
    <property type="entry name" value="PrmC_N"/>
</dbReference>
<feature type="domain" description="Release factor glutamine methyltransferase N-terminal" evidence="5">
    <location>
        <begin position="22"/>
        <end position="82"/>
    </location>
</feature>
<dbReference type="InterPro" id="IPR002052">
    <property type="entry name" value="DNA_methylase_N6_adenine_CS"/>
</dbReference>
<keyword evidence="7" id="KW-1185">Reference proteome</keyword>
<dbReference type="PANTHER" id="PTHR18895">
    <property type="entry name" value="HEMK METHYLTRANSFERASE"/>
    <property type="match status" value="1"/>
</dbReference>
<dbReference type="InterPro" id="IPR019874">
    <property type="entry name" value="RF_methyltr_PrmC"/>
</dbReference>
<name>A0A975A1N9_9BACT</name>
<dbReference type="RefSeq" id="WP_205722939.1">
    <property type="nucleotide sequence ID" value="NZ_CP070608.1"/>
</dbReference>
<dbReference type="AlphaFoldDB" id="A0A975A1N9"/>
<gene>
    <name evidence="6" type="primary">prmC</name>
    <name evidence="6" type="ORF">JR347_04940</name>
</gene>
<dbReference type="GO" id="GO:0102559">
    <property type="term" value="F:peptide chain release factor N(5)-glutamine methyltransferase activity"/>
    <property type="evidence" value="ECO:0007669"/>
    <property type="project" value="UniProtKB-EC"/>
</dbReference>
<dbReference type="Proteomes" id="UP000662783">
    <property type="component" value="Chromosome"/>
</dbReference>
<keyword evidence="2 6" id="KW-0808">Transferase</keyword>
<dbReference type="PROSITE" id="PS00092">
    <property type="entry name" value="N6_MTASE"/>
    <property type="match status" value="1"/>
</dbReference>
<accession>A0A975A1N9</accession>
<evidence type="ECO:0000313" key="6">
    <source>
        <dbReference type="EMBL" id="QSE98425.1"/>
    </source>
</evidence>
<dbReference type="Pfam" id="PF13847">
    <property type="entry name" value="Methyltransf_31"/>
    <property type="match status" value="1"/>
</dbReference>
<organism evidence="6 7">
    <name type="scientific">Fulvivirga lutea</name>
    <dbReference type="NCBI Taxonomy" id="2810512"/>
    <lineage>
        <taxon>Bacteria</taxon>
        <taxon>Pseudomonadati</taxon>
        <taxon>Bacteroidota</taxon>
        <taxon>Cytophagia</taxon>
        <taxon>Cytophagales</taxon>
        <taxon>Fulvivirgaceae</taxon>
        <taxon>Fulvivirga</taxon>
    </lineage>
</organism>
<proteinExistence type="predicted"/>
<evidence type="ECO:0000313" key="7">
    <source>
        <dbReference type="Proteomes" id="UP000662783"/>
    </source>
</evidence>
<dbReference type="GO" id="GO:0003676">
    <property type="term" value="F:nucleic acid binding"/>
    <property type="evidence" value="ECO:0007669"/>
    <property type="project" value="InterPro"/>
</dbReference>
<dbReference type="NCBIfam" id="TIGR03534">
    <property type="entry name" value="RF_mod_PrmC"/>
    <property type="match status" value="1"/>
</dbReference>
<dbReference type="InterPro" id="IPR029063">
    <property type="entry name" value="SAM-dependent_MTases_sf"/>
</dbReference>
<dbReference type="NCBIfam" id="TIGR00536">
    <property type="entry name" value="hemK_fam"/>
    <property type="match status" value="1"/>
</dbReference>
<evidence type="ECO:0000256" key="2">
    <source>
        <dbReference type="ARBA" id="ARBA00022679"/>
    </source>
</evidence>
<dbReference type="InterPro" id="IPR004556">
    <property type="entry name" value="HemK-like"/>
</dbReference>
<dbReference type="SUPFAM" id="SSF53335">
    <property type="entry name" value="S-adenosyl-L-methionine-dependent methyltransferases"/>
    <property type="match status" value="1"/>
</dbReference>
<dbReference type="EMBL" id="CP070608">
    <property type="protein sequence ID" value="QSE98425.1"/>
    <property type="molecule type" value="Genomic_DNA"/>
</dbReference>
<dbReference type="Gene3D" id="1.10.8.10">
    <property type="entry name" value="DNA helicase RuvA subunit, C-terminal domain"/>
    <property type="match status" value="1"/>
</dbReference>
<dbReference type="Gene3D" id="3.40.50.150">
    <property type="entry name" value="Vaccinia Virus protein VP39"/>
    <property type="match status" value="1"/>
</dbReference>
<keyword evidence="1 6" id="KW-0489">Methyltransferase</keyword>
<feature type="domain" description="Methyltransferase" evidence="4">
    <location>
        <begin position="117"/>
        <end position="195"/>
    </location>
</feature>